<gene>
    <name evidence="1" type="ORF">CPY51_23805</name>
</gene>
<comment type="caution">
    <text evidence="1">The sequence shown here is derived from an EMBL/GenBank/DDBJ whole genome shotgun (WGS) entry which is preliminary data.</text>
</comment>
<accession>A0A2W4CA08</accession>
<sequence length="64" mass="7294">MHLLFLVSSEISTSIGANCAVVISFKQMRKKTIYRPRSPILGATLARIDCRHPNLRLNYFSIED</sequence>
<name>A0A2W4CA08_9HYPH</name>
<keyword evidence="2" id="KW-1185">Reference proteome</keyword>
<proteinExistence type="predicted"/>
<dbReference type="AlphaFoldDB" id="A0A2W4CA08"/>
<evidence type="ECO:0000313" key="2">
    <source>
        <dbReference type="Proteomes" id="UP000248925"/>
    </source>
</evidence>
<dbReference type="EMBL" id="PCDP01000053">
    <property type="protein sequence ID" value="PZM10187.1"/>
    <property type="molecule type" value="Genomic_DNA"/>
</dbReference>
<organism evidence="1 2">
    <name type="scientific">Rhizobium tubonense</name>
    <dbReference type="NCBI Taxonomy" id="484088"/>
    <lineage>
        <taxon>Bacteria</taxon>
        <taxon>Pseudomonadati</taxon>
        <taxon>Pseudomonadota</taxon>
        <taxon>Alphaproteobacteria</taxon>
        <taxon>Hyphomicrobiales</taxon>
        <taxon>Rhizobiaceae</taxon>
        <taxon>Rhizobium/Agrobacterium group</taxon>
        <taxon>Rhizobium</taxon>
    </lineage>
</organism>
<evidence type="ECO:0000313" key="1">
    <source>
        <dbReference type="EMBL" id="PZM10187.1"/>
    </source>
</evidence>
<dbReference type="Proteomes" id="UP000248925">
    <property type="component" value="Unassembled WGS sequence"/>
</dbReference>
<protein>
    <submittedName>
        <fullName evidence="1">Uncharacterized protein</fullName>
    </submittedName>
</protein>
<reference evidence="1 2" key="1">
    <citation type="journal article" date="2018" name="Sci. Rep.">
        <title>Rhizobium tumorigenes sp. nov., a novel plant tumorigenic bacterium isolated from cane gall tumors on thornless blackberry.</title>
        <authorList>
            <person name="Kuzmanovi N."/>
            <person name="Smalla K."/>
            <person name="Gronow S."/>
            <person name="PuBawska J."/>
        </authorList>
    </citation>
    <scope>NUCLEOTIDE SEQUENCE [LARGE SCALE GENOMIC DNA]</scope>
    <source>
        <strain evidence="1 2">CCBAU 85046</strain>
    </source>
</reference>